<feature type="repeat" description="WD" evidence="3">
    <location>
        <begin position="327"/>
        <end position="348"/>
    </location>
</feature>
<dbReference type="InterPro" id="IPR020472">
    <property type="entry name" value="WD40_PAC1"/>
</dbReference>
<feature type="repeat" description="WD" evidence="3">
    <location>
        <begin position="113"/>
        <end position="149"/>
    </location>
</feature>
<dbReference type="PANTHER" id="PTHR19857">
    <property type="entry name" value="MITOCHONDRIAL DIVISION PROTEIN 1-RELATED"/>
    <property type="match status" value="1"/>
</dbReference>
<dbReference type="PANTHER" id="PTHR19857:SF8">
    <property type="entry name" value="ANGIO-ASSOCIATED MIGRATORY CELL PROTEIN"/>
    <property type="match status" value="1"/>
</dbReference>
<evidence type="ECO:0000256" key="3">
    <source>
        <dbReference type="PROSITE-ProRule" id="PRU00221"/>
    </source>
</evidence>
<protein>
    <submittedName>
        <fullName evidence="5">WD40 repeat-like protein</fullName>
    </submittedName>
</protein>
<dbReference type="InterPro" id="IPR015943">
    <property type="entry name" value="WD40/YVTN_repeat-like_dom_sf"/>
</dbReference>
<evidence type="ECO:0000313" key="6">
    <source>
        <dbReference type="Proteomes" id="UP000076722"/>
    </source>
</evidence>
<dbReference type="OrthoDB" id="10261640at2759"/>
<evidence type="ECO:0000256" key="2">
    <source>
        <dbReference type="ARBA" id="ARBA00022737"/>
    </source>
</evidence>
<feature type="repeat" description="WD" evidence="3">
    <location>
        <begin position="208"/>
        <end position="240"/>
    </location>
</feature>
<accession>A0A164NW74</accession>
<organism evidence="5 6">
    <name type="scientific">Sistotremastrum niveocremeum HHB9708</name>
    <dbReference type="NCBI Taxonomy" id="1314777"/>
    <lineage>
        <taxon>Eukaryota</taxon>
        <taxon>Fungi</taxon>
        <taxon>Dikarya</taxon>
        <taxon>Basidiomycota</taxon>
        <taxon>Agaricomycotina</taxon>
        <taxon>Agaricomycetes</taxon>
        <taxon>Sistotremastrales</taxon>
        <taxon>Sistotremastraceae</taxon>
        <taxon>Sertulicium</taxon>
        <taxon>Sertulicium niveocremeum</taxon>
    </lineage>
</organism>
<feature type="repeat" description="WD" evidence="3">
    <location>
        <begin position="71"/>
        <end position="112"/>
    </location>
</feature>
<evidence type="ECO:0000256" key="4">
    <source>
        <dbReference type="SAM" id="MobiDB-lite"/>
    </source>
</evidence>
<dbReference type="CDD" id="cd00200">
    <property type="entry name" value="WD40"/>
    <property type="match status" value="1"/>
</dbReference>
<dbReference type="STRING" id="1314777.A0A164NW74"/>
<feature type="repeat" description="WD" evidence="3">
    <location>
        <begin position="348"/>
        <end position="391"/>
    </location>
</feature>
<dbReference type="EMBL" id="KV419440">
    <property type="protein sequence ID" value="KZS88102.1"/>
    <property type="molecule type" value="Genomic_DNA"/>
</dbReference>
<feature type="repeat" description="WD" evidence="3">
    <location>
        <begin position="176"/>
        <end position="207"/>
    </location>
</feature>
<keyword evidence="2" id="KW-0677">Repeat</keyword>
<dbReference type="InterPro" id="IPR051179">
    <property type="entry name" value="WD_repeat_multifunction"/>
</dbReference>
<gene>
    <name evidence="5" type="ORF">SISNIDRAFT_490448</name>
</gene>
<feature type="region of interest" description="Disordered" evidence="4">
    <location>
        <begin position="1"/>
        <end position="60"/>
    </location>
</feature>
<sequence>MAAPTPHQDELIDQEDAEQFIEDDEILGEVPEDGDAPMDEDDDQEGEGQDDFDPEGDGEDIVWEDSSIQHFPTHRKSVFTIATHSTLPIAVSGGEDDLGYLWNVDDGEEIVKLTGHSDSVTAARFNNYTGGDAAEMVATGGMDGKVRVWRRVKKDESGKTWEFLTELQGPDEVMWLRWHPKGNVLLAGSNDSTLWLWQLPSGNTMQVFAGHTGPVNCGLFTPDGKKILTACQDGTLILWDPRQSTPIWKLSPADGRFNFENGITSLAINPASTLAVVGGADGAVRVVNITRGEITGALEGHKEEESVEDIAFLEWQVPGSGAGGLAVTGGTDGRVCVWDLSTMRLRETLEHADAVTTLLPHPAPNAHLLTTASADKTLRTWDARNGKLLREHKGHQGPVLAAVLVASTGGAKVVSAGDDGVCLVFSTEE</sequence>
<dbReference type="PRINTS" id="PR00320">
    <property type="entry name" value="GPROTEINBRPT"/>
</dbReference>
<dbReference type="SUPFAM" id="SSF50998">
    <property type="entry name" value="Quinoprotein alcohol dehydrogenase-like"/>
    <property type="match status" value="1"/>
</dbReference>
<name>A0A164NW74_9AGAM</name>
<feature type="compositionally biased region" description="Acidic residues" evidence="4">
    <location>
        <begin position="11"/>
        <end position="60"/>
    </location>
</feature>
<reference evidence="5 6" key="1">
    <citation type="journal article" date="2016" name="Mol. Biol. Evol.">
        <title>Comparative Genomics of Early-Diverging Mushroom-Forming Fungi Provides Insights into the Origins of Lignocellulose Decay Capabilities.</title>
        <authorList>
            <person name="Nagy L.G."/>
            <person name="Riley R."/>
            <person name="Tritt A."/>
            <person name="Adam C."/>
            <person name="Daum C."/>
            <person name="Floudas D."/>
            <person name="Sun H."/>
            <person name="Yadav J.S."/>
            <person name="Pangilinan J."/>
            <person name="Larsson K.H."/>
            <person name="Matsuura K."/>
            <person name="Barry K."/>
            <person name="Labutti K."/>
            <person name="Kuo R."/>
            <person name="Ohm R.A."/>
            <person name="Bhattacharya S.S."/>
            <person name="Shirouzu T."/>
            <person name="Yoshinaga Y."/>
            <person name="Martin F.M."/>
            <person name="Grigoriev I.V."/>
            <person name="Hibbett D.S."/>
        </authorList>
    </citation>
    <scope>NUCLEOTIDE SEQUENCE [LARGE SCALE GENOMIC DNA]</scope>
    <source>
        <strain evidence="5 6">HHB9708</strain>
    </source>
</reference>
<dbReference type="Proteomes" id="UP000076722">
    <property type="component" value="Unassembled WGS sequence"/>
</dbReference>
<evidence type="ECO:0000313" key="5">
    <source>
        <dbReference type="EMBL" id="KZS88102.1"/>
    </source>
</evidence>
<dbReference type="AlphaFoldDB" id="A0A164NW74"/>
<dbReference type="PROSITE" id="PS50082">
    <property type="entry name" value="WD_REPEATS_2"/>
    <property type="match status" value="6"/>
</dbReference>
<dbReference type="InterPro" id="IPR001680">
    <property type="entry name" value="WD40_rpt"/>
</dbReference>
<dbReference type="PROSITE" id="PS00678">
    <property type="entry name" value="WD_REPEATS_1"/>
    <property type="match status" value="1"/>
</dbReference>
<keyword evidence="6" id="KW-1185">Reference proteome</keyword>
<dbReference type="Gene3D" id="2.130.10.10">
    <property type="entry name" value="YVTN repeat-like/Quinoprotein amine dehydrogenase"/>
    <property type="match status" value="1"/>
</dbReference>
<dbReference type="InterPro" id="IPR011047">
    <property type="entry name" value="Quinoprotein_ADH-like_sf"/>
</dbReference>
<dbReference type="PROSITE" id="PS50294">
    <property type="entry name" value="WD_REPEATS_REGION"/>
    <property type="match status" value="2"/>
</dbReference>
<proteinExistence type="predicted"/>
<dbReference type="SMART" id="SM00320">
    <property type="entry name" value="WD40"/>
    <property type="match status" value="8"/>
</dbReference>
<evidence type="ECO:0000256" key="1">
    <source>
        <dbReference type="ARBA" id="ARBA00022574"/>
    </source>
</evidence>
<keyword evidence="1 3" id="KW-0853">WD repeat</keyword>
<dbReference type="InterPro" id="IPR019775">
    <property type="entry name" value="WD40_repeat_CS"/>
</dbReference>
<dbReference type="Pfam" id="PF00400">
    <property type="entry name" value="WD40"/>
    <property type="match status" value="7"/>
</dbReference>